<comment type="caution">
    <text evidence="2">The sequence shown here is derived from an EMBL/GenBank/DDBJ whole genome shotgun (WGS) entry which is preliminary data.</text>
</comment>
<dbReference type="EMBL" id="CAXAMN010023084">
    <property type="protein sequence ID" value="CAK9075096.1"/>
    <property type="molecule type" value="Genomic_DNA"/>
</dbReference>
<feature type="compositionally biased region" description="Basic and acidic residues" evidence="1">
    <location>
        <begin position="203"/>
        <end position="217"/>
    </location>
</feature>
<evidence type="ECO:0000313" key="2">
    <source>
        <dbReference type="EMBL" id="CAK9075096.1"/>
    </source>
</evidence>
<reference evidence="2 3" key="1">
    <citation type="submission" date="2024-02" db="EMBL/GenBank/DDBJ databases">
        <authorList>
            <person name="Chen Y."/>
            <person name="Shah S."/>
            <person name="Dougan E. K."/>
            <person name="Thang M."/>
            <person name="Chan C."/>
        </authorList>
    </citation>
    <scope>NUCLEOTIDE SEQUENCE [LARGE SCALE GENOMIC DNA]</scope>
</reference>
<accession>A0ABP0PHJ5</accession>
<evidence type="ECO:0000313" key="3">
    <source>
        <dbReference type="Proteomes" id="UP001642484"/>
    </source>
</evidence>
<feature type="compositionally biased region" description="Basic and acidic residues" evidence="1">
    <location>
        <begin position="178"/>
        <end position="196"/>
    </location>
</feature>
<dbReference type="Proteomes" id="UP001642484">
    <property type="component" value="Unassembled WGS sequence"/>
</dbReference>
<sequence>MNMEPGLDRTGKTSHPAQSPVFRMFSASKIFQVGLPCGLHLPIPADSTHPDSSVSRPANRESRDLPGRLFRRLRKPKSAGPKTLATEPTSFQPPREEPRAFEDLGAMSWTDGKGRQRLAGNGLEDLPPFERFDFRDEALEGGFFDLGSSDEFLEAAAAGAAFGAPNRAFAEPVVAPAAERREKSSPALHRHNEWFDGRGAGPAERRPLHGSRGHSEYPVELEEPVELVEDFSPSRIRGRDDLDDLGMYPSRLRSGHSWMTPSRRRKSDPVARGAQLRELWSRDRFLRGSANRKFDLRGCGPPPQASPRRGSRRAAYGYAGSYGYVPLHQRHADEAGYQVRRQMRVPDYP</sequence>
<feature type="region of interest" description="Disordered" evidence="1">
    <location>
        <begin position="175"/>
        <end position="219"/>
    </location>
</feature>
<protein>
    <submittedName>
        <fullName evidence="2">Uncharacterized protein</fullName>
    </submittedName>
</protein>
<feature type="region of interest" description="Disordered" evidence="1">
    <location>
        <begin position="40"/>
        <end position="101"/>
    </location>
</feature>
<proteinExistence type="predicted"/>
<name>A0ABP0PHJ5_9DINO</name>
<organism evidence="2 3">
    <name type="scientific">Durusdinium trenchii</name>
    <dbReference type="NCBI Taxonomy" id="1381693"/>
    <lineage>
        <taxon>Eukaryota</taxon>
        <taxon>Sar</taxon>
        <taxon>Alveolata</taxon>
        <taxon>Dinophyceae</taxon>
        <taxon>Suessiales</taxon>
        <taxon>Symbiodiniaceae</taxon>
        <taxon>Durusdinium</taxon>
    </lineage>
</organism>
<gene>
    <name evidence="2" type="ORF">CCMP2556_LOCUS36983</name>
</gene>
<keyword evidence="3" id="KW-1185">Reference proteome</keyword>
<evidence type="ECO:0000256" key="1">
    <source>
        <dbReference type="SAM" id="MobiDB-lite"/>
    </source>
</evidence>
<feature type="region of interest" description="Disordered" evidence="1">
    <location>
        <begin position="292"/>
        <end position="313"/>
    </location>
</feature>